<evidence type="ECO:0000256" key="1">
    <source>
        <dbReference type="SAM" id="Phobius"/>
    </source>
</evidence>
<evidence type="ECO:0000313" key="3">
    <source>
        <dbReference type="Proteomes" id="UP000269015"/>
    </source>
</evidence>
<dbReference type="AlphaFoldDB" id="A0AAD1DXL7"/>
<sequence length="99" mass="10584">MLKKGLIALLLSLVSVILTGIITLSVMDCTGYGDGDCGWLAVWLCGAFLPVLFFLPFIIAAQKKKDAIGNFTLFGMYSGGIGFIIISVILLIIVPRLCS</sequence>
<keyword evidence="1" id="KW-0812">Transmembrane</keyword>
<protein>
    <submittedName>
        <fullName evidence="2">Uncharacterized protein</fullName>
    </submittedName>
</protein>
<keyword evidence="1" id="KW-1133">Transmembrane helix</keyword>
<feature type="transmembrane region" description="Helical" evidence="1">
    <location>
        <begin position="71"/>
        <end position="94"/>
    </location>
</feature>
<name>A0AAD1DXL7_CHRID</name>
<dbReference type="EMBL" id="CP033930">
    <property type="protein sequence ID" value="AZB20113.1"/>
    <property type="molecule type" value="Genomic_DNA"/>
</dbReference>
<proteinExistence type="predicted"/>
<dbReference type="RefSeq" id="WP_123861901.1">
    <property type="nucleotide sequence ID" value="NZ_CP033930.1"/>
</dbReference>
<feature type="transmembrane region" description="Helical" evidence="1">
    <location>
        <begin position="39"/>
        <end position="59"/>
    </location>
</feature>
<evidence type="ECO:0000313" key="2">
    <source>
        <dbReference type="EMBL" id="AZB20113.1"/>
    </source>
</evidence>
<keyword evidence="1" id="KW-0472">Membrane</keyword>
<feature type="transmembrane region" description="Helical" evidence="1">
    <location>
        <begin position="7"/>
        <end position="27"/>
    </location>
</feature>
<reference evidence="2 3" key="1">
    <citation type="submission" date="2018-11" db="EMBL/GenBank/DDBJ databases">
        <title>Proposal to divide the Flavobacteriaceae and reorganize its genera based on Amino Acid Identity values calculated from whole genome sequences.</title>
        <authorList>
            <person name="Nicholson A.C."/>
            <person name="Gulvik C.A."/>
            <person name="Whitney A.M."/>
            <person name="Humrighouse B.W."/>
            <person name="Bell M."/>
            <person name="Holmes B."/>
            <person name="Steigerwalt A.G."/>
            <person name="Villarma A."/>
            <person name="Sheth M."/>
            <person name="Batra D."/>
            <person name="Pryor J."/>
            <person name="Bernardet J.-F."/>
            <person name="Hugo C."/>
            <person name="Kampfer P."/>
            <person name="Newman J."/>
            <person name="McQuiston J.R."/>
        </authorList>
    </citation>
    <scope>NUCLEOTIDE SEQUENCE [LARGE SCALE GENOMIC DNA]</scope>
    <source>
        <strain evidence="2 3">H5559</strain>
    </source>
</reference>
<dbReference type="Proteomes" id="UP000269015">
    <property type="component" value="Chromosome"/>
</dbReference>
<organism evidence="2 3">
    <name type="scientific">Chryseobacterium indologenes</name>
    <name type="common">Flavobacterium indologenes</name>
    <dbReference type="NCBI Taxonomy" id="253"/>
    <lineage>
        <taxon>Bacteria</taxon>
        <taxon>Pseudomonadati</taxon>
        <taxon>Bacteroidota</taxon>
        <taxon>Flavobacteriia</taxon>
        <taxon>Flavobacteriales</taxon>
        <taxon>Weeksellaceae</taxon>
        <taxon>Chryseobacterium group</taxon>
        <taxon>Chryseobacterium</taxon>
    </lineage>
</organism>
<accession>A0AAD1DXL7</accession>
<gene>
    <name evidence="2" type="ORF">EG352_21355</name>
</gene>